<evidence type="ECO:0000313" key="1">
    <source>
        <dbReference type="EMBL" id="JAH78072.1"/>
    </source>
</evidence>
<protein>
    <submittedName>
        <fullName evidence="1">Uncharacterized protein</fullName>
    </submittedName>
</protein>
<accession>A0A0E9VJ25</accession>
<dbReference type="AlphaFoldDB" id="A0A0E9VJ25"/>
<reference evidence="1" key="1">
    <citation type="submission" date="2014-11" db="EMBL/GenBank/DDBJ databases">
        <authorList>
            <person name="Amaro Gonzalez C."/>
        </authorList>
    </citation>
    <scope>NUCLEOTIDE SEQUENCE</scope>
</reference>
<sequence>MRQVMNQKRAQVLVRGQGEETVPRL</sequence>
<reference evidence="1" key="2">
    <citation type="journal article" date="2015" name="Fish Shellfish Immunol.">
        <title>Early steps in the European eel (Anguilla anguilla)-Vibrio vulnificus interaction in the gills: Role of the RtxA13 toxin.</title>
        <authorList>
            <person name="Callol A."/>
            <person name="Pajuelo D."/>
            <person name="Ebbesson L."/>
            <person name="Teles M."/>
            <person name="MacKenzie S."/>
            <person name="Amaro C."/>
        </authorList>
    </citation>
    <scope>NUCLEOTIDE SEQUENCE</scope>
</reference>
<name>A0A0E9VJ25_ANGAN</name>
<dbReference type="EMBL" id="GBXM01030505">
    <property type="protein sequence ID" value="JAH78072.1"/>
    <property type="molecule type" value="Transcribed_RNA"/>
</dbReference>
<proteinExistence type="predicted"/>
<organism evidence="1">
    <name type="scientific">Anguilla anguilla</name>
    <name type="common">European freshwater eel</name>
    <name type="synonym">Muraena anguilla</name>
    <dbReference type="NCBI Taxonomy" id="7936"/>
    <lineage>
        <taxon>Eukaryota</taxon>
        <taxon>Metazoa</taxon>
        <taxon>Chordata</taxon>
        <taxon>Craniata</taxon>
        <taxon>Vertebrata</taxon>
        <taxon>Euteleostomi</taxon>
        <taxon>Actinopterygii</taxon>
        <taxon>Neopterygii</taxon>
        <taxon>Teleostei</taxon>
        <taxon>Anguilliformes</taxon>
        <taxon>Anguillidae</taxon>
        <taxon>Anguilla</taxon>
    </lineage>
</organism>